<dbReference type="EMBL" id="JAMPLM010000049">
    <property type="protein sequence ID" value="MEP1061969.1"/>
    <property type="molecule type" value="Genomic_DNA"/>
</dbReference>
<dbReference type="Proteomes" id="UP001476950">
    <property type="component" value="Unassembled WGS sequence"/>
</dbReference>
<evidence type="ECO:0000313" key="1">
    <source>
        <dbReference type="EMBL" id="MEP1061969.1"/>
    </source>
</evidence>
<gene>
    <name evidence="1" type="ORF">NDI38_26705</name>
</gene>
<proteinExistence type="predicted"/>
<sequence length="50" mass="5453">MNKPTRVYGLAQKGKANWQAVATLDLQALSKKPGGEWEPTVSAKRKIGTK</sequence>
<name>A0ABV0KRV9_9CYAN</name>
<comment type="caution">
    <text evidence="1">The sequence shown here is derived from an EMBL/GenBank/DDBJ whole genome shotgun (WGS) entry which is preliminary data.</text>
</comment>
<protein>
    <submittedName>
        <fullName evidence="1">Uncharacterized protein</fullName>
    </submittedName>
</protein>
<accession>A0ABV0KRV9</accession>
<keyword evidence="2" id="KW-1185">Reference proteome</keyword>
<organism evidence="1 2">
    <name type="scientific">Stenomitos frigidus AS-A4</name>
    <dbReference type="NCBI Taxonomy" id="2933935"/>
    <lineage>
        <taxon>Bacteria</taxon>
        <taxon>Bacillati</taxon>
        <taxon>Cyanobacteriota</taxon>
        <taxon>Cyanophyceae</taxon>
        <taxon>Leptolyngbyales</taxon>
        <taxon>Leptolyngbyaceae</taxon>
        <taxon>Stenomitos</taxon>
    </lineage>
</organism>
<evidence type="ECO:0000313" key="2">
    <source>
        <dbReference type="Proteomes" id="UP001476950"/>
    </source>
</evidence>
<reference evidence="1 2" key="1">
    <citation type="submission" date="2022-04" db="EMBL/GenBank/DDBJ databases">
        <title>Positive selection, recombination, and allopatry shape intraspecific diversity of widespread and dominant cyanobacteria.</title>
        <authorList>
            <person name="Wei J."/>
            <person name="Shu W."/>
            <person name="Hu C."/>
        </authorList>
    </citation>
    <scope>NUCLEOTIDE SEQUENCE [LARGE SCALE GENOMIC DNA]</scope>
    <source>
        <strain evidence="1 2">AS-A4</strain>
    </source>
</reference>
<dbReference type="RefSeq" id="WP_190448452.1">
    <property type="nucleotide sequence ID" value="NZ_JAMPLM010000049.1"/>
</dbReference>